<evidence type="ECO:0008006" key="3">
    <source>
        <dbReference type="Google" id="ProtNLM"/>
    </source>
</evidence>
<dbReference type="Proteomes" id="UP001221757">
    <property type="component" value="Unassembled WGS sequence"/>
</dbReference>
<organism evidence="1 2">
    <name type="scientific">Mycena rosella</name>
    <name type="common">Pink bonnet</name>
    <name type="synonym">Agaricus rosellus</name>
    <dbReference type="NCBI Taxonomy" id="1033263"/>
    <lineage>
        <taxon>Eukaryota</taxon>
        <taxon>Fungi</taxon>
        <taxon>Dikarya</taxon>
        <taxon>Basidiomycota</taxon>
        <taxon>Agaricomycotina</taxon>
        <taxon>Agaricomycetes</taxon>
        <taxon>Agaricomycetidae</taxon>
        <taxon>Agaricales</taxon>
        <taxon>Marasmiineae</taxon>
        <taxon>Mycenaceae</taxon>
        <taxon>Mycena</taxon>
    </lineage>
</organism>
<keyword evidence="2" id="KW-1185">Reference proteome</keyword>
<protein>
    <recommendedName>
        <fullName evidence="3">F-box domain-containing protein</fullName>
    </recommendedName>
</protein>
<accession>A0AAD7CSR4</accession>
<evidence type="ECO:0000313" key="2">
    <source>
        <dbReference type="Proteomes" id="UP001221757"/>
    </source>
</evidence>
<name>A0AAD7CSR4_MYCRO</name>
<proteinExistence type="predicted"/>
<reference evidence="1" key="1">
    <citation type="submission" date="2023-03" db="EMBL/GenBank/DDBJ databases">
        <title>Massive genome expansion in bonnet fungi (Mycena s.s.) driven by repeated elements and novel gene families across ecological guilds.</title>
        <authorList>
            <consortium name="Lawrence Berkeley National Laboratory"/>
            <person name="Harder C.B."/>
            <person name="Miyauchi S."/>
            <person name="Viragh M."/>
            <person name="Kuo A."/>
            <person name="Thoen E."/>
            <person name="Andreopoulos B."/>
            <person name="Lu D."/>
            <person name="Skrede I."/>
            <person name="Drula E."/>
            <person name="Henrissat B."/>
            <person name="Morin E."/>
            <person name="Kohler A."/>
            <person name="Barry K."/>
            <person name="LaButti K."/>
            <person name="Morin E."/>
            <person name="Salamov A."/>
            <person name="Lipzen A."/>
            <person name="Mereny Z."/>
            <person name="Hegedus B."/>
            <person name="Baldrian P."/>
            <person name="Stursova M."/>
            <person name="Weitz H."/>
            <person name="Taylor A."/>
            <person name="Grigoriev I.V."/>
            <person name="Nagy L.G."/>
            <person name="Martin F."/>
            <person name="Kauserud H."/>
        </authorList>
    </citation>
    <scope>NUCLEOTIDE SEQUENCE</scope>
    <source>
        <strain evidence="1">CBHHK067</strain>
    </source>
</reference>
<dbReference type="CDD" id="cd09917">
    <property type="entry name" value="F-box_SF"/>
    <property type="match status" value="1"/>
</dbReference>
<sequence>MVQQSPAMRFFELAMGPHDVLFSYISSRELVRLMRTCRRVNWLVHDTCFNLIRLLISFFGDALEVARFQRMQARSATLISGSTALQFFNRLTYPGSDLDLYAHGPAAELPVRFLLSNGYTFDPRKSQDADALAQLPASVRDKGPSYLGRGIADVLDFHKGSKKIQLIIAESTPMETILSFHSTPVMNVLTHDRGYALYPRATFETATALVIETVGAGQELGRQKYVDRGWPMTAAASVSRDSELGVRMVRWVGDAFTWTLPLRPDAPRDLVPDLTCINSWKIDCNTTTTRTHWAMLKHPELRYKYIIADVGAVEAIWDDVLDSPAPILDTALYHAVLRYRESTAGTCLE</sequence>
<gene>
    <name evidence="1" type="ORF">B0H17DRAFT_1337239</name>
</gene>
<evidence type="ECO:0000313" key="1">
    <source>
        <dbReference type="EMBL" id="KAJ7661185.1"/>
    </source>
</evidence>
<comment type="caution">
    <text evidence="1">The sequence shown here is derived from an EMBL/GenBank/DDBJ whole genome shotgun (WGS) entry which is preliminary data.</text>
</comment>
<dbReference type="AlphaFoldDB" id="A0AAD7CSR4"/>
<dbReference type="EMBL" id="JARKIE010000251">
    <property type="protein sequence ID" value="KAJ7661185.1"/>
    <property type="molecule type" value="Genomic_DNA"/>
</dbReference>